<dbReference type="GO" id="GO:0005886">
    <property type="term" value="C:plasma membrane"/>
    <property type="evidence" value="ECO:0007669"/>
    <property type="project" value="UniProtKB-SubCell"/>
</dbReference>
<organism evidence="11 12">
    <name type="scientific">Synaphobranchus kaupii</name>
    <name type="common">Kaup's arrowtooth eel</name>
    <dbReference type="NCBI Taxonomy" id="118154"/>
    <lineage>
        <taxon>Eukaryota</taxon>
        <taxon>Metazoa</taxon>
        <taxon>Chordata</taxon>
        <taxon>Craniata</taxon>
        <taxon>Vertebrata</taxon>
        <taxon>Euteleostomi</taxon>
        <taxon>Actinopterygii</taxon>
        <taxon>Neopterygii</taxon>
        <taxon>Teleostei</taxon>
        <taxon>Anguilliformes</taxon>
        <taxon>Synaphobranchidae</taxon>
        <taxon>Synaphobranchus</taxon>
    </lineage>
</organism>
<dbReference type="GO" id="GO:0004977">
    <property type="term" value="F:melanocortin receptor activity"/>
    <property type="evidence" value="ECO:0007669"/>
    <property type="project" value="InterPro"/>
</dbReference>
<keyword evidence="7" id="KW-0675">Receptor</keyword>
<accession>A0A9Q1F9C2</accession>
<dbReference type="OrthoDB" id="9894375at2759"/>
<feature type="transmembrane region" description="Helical" evidence="9">
    <location>
        <begin position="140"/>
        <end position="163"/>
    </location>
</feature>
<feature type="transmembrane region" description="Helical" evidence="9">
    <location>
        <begin position="213"/>
        <end position="239"/>
    </location>
</feature>
<dbReference type="SUPFAM" id="SSF81321">
    <property type="entry name" value="Family A G protein-coupled receptor-like"/>
    <property type="match status" value="1"/>
</dbReference>
<evidence type="ECO:0000256" key="3">
    <source>
        <dbReference type="ARBA" id="ARBA00022692"/>
    </source>
</evidence>
<feature type="transmembrane region" description="Helical" evidence="9">
    <location>
        <begin position="23"/>
        <end position="43"/>
    </location>
</feature>
<sequence length="295" mass="33015">MANTTALAANKTDCEEVHIPNEVFFAVGMVSLCENLLVVVAVIRNRNLHSPMYCFICSLALFNTISSLSKILENIMLVFSDAGHLNSRGISMLQMDDVMDTLLGMSFMGSIFSFLAIAVDRYITIFHALRYHNIMTMRRAAIALAAIWGLCGGSSAVMMVYFHDGAMKTFIVLFLACLILILFIYIHMFLLARQHAGKIALLPGNSPRQRSNLRGALTLTILFGVFIACWSPFFLHLLLITVCPLNPYCECYRSLFENELTNMDSADSEQIHHTLACQSAVIDQHGNRLEDARRF</sequence>
<evidence type="ECO:0000256" key="2">
    <source>
        <dbReference type="ARBA" id="ARBA00022475"/>
    </source>
</evidence>
<dbReference type="EMBL" id="JAINUF010000007">
    <property type="protein sequence ID" value="KAJ8353771.1"/>
    <property type="molecule type" value="Genomic_DNA"/>
</dbReference>
<keyword evidence="2" id="KW-1003">Cell membrane</keyword>
<dbReference type="Pfam" id="PF00001">
    <property type="entry name" value="7tm_1"/>
    <property type="match status" value="2"/>
</dbReference>
<evidence type="ECO:0000256" key="5">
    <source>
        <dbReference type="ARBA" id="ARBA00023040"/>
    </source>
</evidence>
<dbReference type="PANTHER" id="PTHR22750">
    <property type="entry name" value="G-PROTEIN COUPLED RECEPTOR"/>
    <property type="match status" value="1"/>
</dbReference>
<feature type="transmembrane region" description="Helical" evidence="9">
    <location>
        <begin position="169"/>
        <end position="192"/>
    </location>
</feature>
<evidence type="ECO:0000256" key="6">
    <source>
        <dbReference type="ARBA" id="ARBA00023136"/>
    </source>
</evidence>
<keyword evidence="3 9" id="KW-0812">Transmembrane</keyword>
<gene>
    <name evidence="11" type="ORF">SKAU_G00213380</name>
</gene>
<dbReference type="AlphaFoldDB" id="A0A9Q1F9C2"/>
<dbReference type="PRINTS" id="PR00534">
    <property type="entry name" value="MCRFAMILY"/>
</dbReference>
<dbReference type="SMART" id="SM01381">
    <property type="entry name" value="7TM_GPCR_Srsx"/>
    <property type="match status" value="1"/>
</dbReference>
<dbReference type="Gene3D" id="1.20.1070.10">
    <property type="entry name" value="Rhodopsin 7-helix transmembrane proteins"/>
    <property type="match status" value="1"/>
</dbReference>
<keyword evidence="6 9" id="KW-0472">Membrane</keyword>
<evidence type="ECO:0000259" key="10">
    <source>
        <dbReference type="PROSITE" id="PS50262"/>
    </source>
</evidence>
<evidence type="ECO:0000256" key="7">
    <source>
        <dbReference type="ARBA" id="ARBA00023170"/>
    </source>
</evidence>
<evidence type="ECO:0000313" key="11">
    <source>
        <dbReference type="EMBL" id="KAJ8353771.1"/>
    </source>
</evidence>
<dbReference type="Proteomes" id="UP001152622">
    <property type="component" value="Chromosome 7"/>
</dbReference>
<name>A0A9Q1F9C2_SYNKA</name>
<reference evidence="11" key="1">
    <citation type="journal article" date="2023" name="Science">
        <title>Genome structures resolve the early diversification of teleost fishes.</title>
        <authorList>
            <person name="Parey E."/>
            <person name="Louis A."/>
            <person name="Montfort J."/>
            <person name="Bouchez O."/>
            <person name="Roques C."/>
            <person name="Iampietro C."/>
            <person name="Lluch J."/>
            <person name="Castinel A."/>
            <person name="Donnadieu C."/>
            <person name="Desvignes T."/>
            <person name="Floi Bucao C."/>
            <person name="Jouanno E."/>
            <person name="Wen M."/>
            <person name="Mejri S."/>
            <person name="Dirks R."/>
            <person name="Jansen H."/>
            <person name="Henkel C."/>
            <person name="Chen W.J."/>
            <person name="Zahm M."/>
            <person name="Cabau C."/>
            <person name="Klopp C."/>
            <person name="Thompson A.W."/>
            <person name="Robinson-Rechavi M."/>
            <person name="Braasch I."/>
            <person name="Lecointre G."/>
            <person name="Bobe J."/>
            <person name="Postlethwait J.H."/>
            <person name="Berthelot C."/>
            <person name="Roest Crollius H."/>
            <person name="Guiguen Y."/>
        </authorList>
    </citation>
    <scope>NUCLEOTIDE SEQUENCE</scope>
    <source>
        <strain evidence="11">WJC10195</strain>
    </source>
</reference>
<evidence type="ECO:0000313" key="12">
    <source>
        <dbReference type="Proteomes" id="UP001152622"/>
    </source>
</evidence>
<keyword evidence="4 9" id="KW-1133">Transmembrane helix</keyword>
<evidence type="ECO:0000256" key="8">
    <source>
        <dbReference type="ARBA" id="ARBA00023224"/>
    </source>
</evidence>
<keyword evidence="8" id="KW-0807">Transducer</keyword>
<evidence type="ECO:0000256" key="9">
    <source>
        <dbReference type="SAM" id="Phobius"/>
    </source>
</evidence>
<dbReference type="PROSITE" id="PS50262">
    <property type="entry name" value="G_PROTEIN_RECEP_F1_2"/>
    <property type="match status" value="1"/>
</dbReference>
<dbReference type="InterPro" id="IPR001671">
    <property type="entry name" value="Melcrt_ACTH_rcpt"/>
</dbReference>
<dbReference type="InterPro" id="IPR017452">
    <property type="entry name" value="GPCR_Rhodpsn_7TM"/>
</dbReference>
<feature type="domain" description="G-protein coupled receptors family 1 profile" evidence="10">
    <location>
        <begin position="34"/>
        <end position="239"/>
    </location>
</feature>
<feature type="transmembrane region" description="Helical" evidence="9">
    <location>
        <begin position="101"/>
        <end position="119"/>
    </location>
</feature>
<evidence type="ECO:0000256" key="1">
    <source>
        <dbReference type="ARBA" id="ARBA00004651"/>
    </source>
</evidence>
<comment type="subcellular location">
    <subcellularLocation>
        <location evidence="1">Cell membrane</location>
        <topology evidence="1">Multi-pass membrane protein</topology>
    </subcellularLocation>
</comment>
<keyword evidence="12" id="KW-1185">Reference proteome</keyword>
<protein>
    <recommendedName>
        <fullName evidence="10">G-protein coupled receptors family 1 profile domain-containing protein</fullName>
    </recommendedName>
</protein>
<comment type="caution">
    <text evidence="11">The sequence shown here is derived from an EMBL/GenBank/DDBJ whole genome shotgun (WGS) entry which is preliminary data.</text>
</comment>
<keyword evidence="5" id="KW-0297">G-protein coupled receptor</keyword>
<dbReference type="InterPro" id="IPR000276">
    <property type="entry name" value="GPCR_Rhodpsn"/>
</dbReference>
<evidence type="ECO:0000256" key="4">
    <source>
        <dbReference type="ARBA" id="ARBA00022989"/>
    </source>
</evidence>
<dbReference type="PRINTS" id="PR00237">
    <property type="entry name" value="GPCRRHODOPSN"/>
</dbReference>
<proteinExistence type="predicted"/>